<evidence type="ECO:0000313" key="3">
    <source>
        <dbReference type="Proteomes" id="UP000192980"/>
    </source>
</evidence>
<keyword evidence="1" id="KW-0472">Membrane</keyword>
<sequence>MFTINPTINRSILIVLKVLFFTFGVNSIVMANSERSPLQETFIPIFKKSYERVRAGHFEISRLPAGGNSQEEKLLFIANQINLAKYYVNNDGETTLLSSDLLDEAIVTTRTLNDNGLLVFSLVQRGYHFYRNRKITLAMPDFLEAMFLLERDKKLHPPFAEEVYKEIGFFMGTIGDFQTGINYLLKSMKYTTDGKELAGLFDNLGYYSVQQGNMSAAREYFDKAWAQAVKEKDEVRQAKIMGNQALVELHEKNETKAVELLQADIHISNKHDAQLNTLYATNILADILITQGRFEEAKSDLLKVKGFADKHENLIVRRHKLNEHLLAIAVGQKDENTEIRLRRLLAKMQDTLDLFDGENVTKQAMWLADKELINERLRLTNTAYSVEKKKYISFLGAAGVGVVALLIAVYYLSKKRKKEAPLSQLSFLNQNDHVDDESGEPVSTEVVGGVDSATLLSESILNSHLLTEEKWNQFKHGFALKYPNSYQSLRRDFPELSESNLRIVLLWRLNLTTKEIGSLLGVSADAVKKSKQRLRKKMGEEKYSQFLTFIEGPEQ</sequence>
<dbReference type="SUPFAM" id="SSF48452">
    <property type="entry name" value="TPR-like"/>
    <property type="match status" value="1"/>
</dbReference>
<dbReference type="GO" id="GO:0003677">
    <property type="term" value="F:DNA binding"/>
    <property type="evidence" value="ECO:0007669"/>
    <property type="project" value="InterPro"/>
</dbReference>
<keyword evidence="3" id="KW-1185">Reference proteome</keyword>
<accession>A0A1X7KHL7</accession>
<dbReference type="Proteomes" id="UP000192980">
    <property type="component" value="Unassembled WGS sequence"/>
</dbReference>
<dbReference type="InterPro" id="IPR011990">
    <property type="entry name" value="TPR-like_helical_dom_sf"/>
</dbReference>
<reference evidence="2 3" key="1">
    <citation type="submission" date="2017-04" db="EMBL/GenBank/DDBJ databases">
        <authorList>
            <person name="Afonso C.L."/>
            <person name="Miller P.J."/>
            <person name="Scott M.A."/>
            <person name="Spackman E."/>
            <person name="Goraichik I."/>
            <person name="Dimitrov K.M."/>
            <person name="Suarez D.L."/>
            <person name="Swayne D.E."/>
        </authorList>
    </citation>
    <scope>NUCLEOTIDE SEQUENCE [LARGE SCALE GENOMIC DNA]</scope>
    <source>
        <strain evidence="2 3">DSM 22418</strain>
    </source>
</reference>
<dbReference type="EMBL" id="FXAU01000005">
    <property type="protein sequence ID" value="SMG40815.1"/>
    <property type="molecule type" value="Genomic_DNA"/>
</dbReference>
<dbReference type="AlphaFoldDB" id="A0A1X7KHL7"/>
<evidence type="ECO:0000256" key="1">
    <source>
        <dbReference type="SAM" id="Phobius"/>
    </source>
</evidence>
<organism evidence="2 3">
    <name type="scientific">Sphingobacterium psychroaquaticum</name>
    <dbReference type="NCBI Taxonomy" id="561061"/>
    <lineage>
        <taxon>Bacteria</taxon>
        <taxon>Pseudomonadati</taxon>
        <taxon>Bacteroidota</taxon>
        <taxon>Sphingobacteriia</taxon>
        <taxon>Sphingobacteriales</taxon>
        <taxon>Sphingobacteriaceae</taxon>
        <taxon>Sphingobacterium</taxon>
    </lineage>
</organism>
<protein>
    <recommendedName>
        <fullName evidence="4">Tetratricopeptide repeat-containing protein</fullName>
    </recommendedName>
</protein>
<feature type="transmembrane region" description="Helical" evidence="1">
    <location>
        <begin position="12"/>
        <end position="31"/>
    </location>
</feature>
<dbReference type="GO" id="GO:0006355">
    <property type="term" value="P:regulation of DNA-templated transcription"/>
    <property type="evidence" value="ECO:0007669"/>
    <property type="project" value="InterPro"/>
</dbReference>
<dbReference type="STRING" id="561061.SAMN05660862_2937"/>
<gene>
    <name evidence="2" type="ORF">SAMN05660862_2937</name>
</gene>
<feature type="transmembrane region" description="Helical" evidence="1">
    <location>
        <begin position="391"/>
        <end position="412"/>
    </location>
</feature>
<evidence type="ECO:0008006" key="4">
    <source>
        <dbReference type="Google" id="ProtNLM"/>
    </source>
</evidence>
<keyword evidence="1" id="KW-1133">Transmembrane helix</keyword>
<dbReference type="Gene3D" id="1.25.40.10">
    <property type="entry name" value="Tetratricopeptide repeat domain"/>
    <property type="match status" value="1"/>
</dbReference>
<dbReference type="SUPFAM" id="SSF46894">
    <property type="entry name" value="C-terminal effector domain of the bipartite response regulators"/>
    <property type="match status" value="1"/>
</dbReference>
<proteinExistence type="predicted"/>
<evidence type="ECO:0000313" key="2">
    <source>
        <dbReference type="EMBL" id="SMG40815.1"/>
    </source>
</evidence>
<name>A0A1X7KHL7_9SPHI</name>
<dbReference type="InterPro" id="IPR016032">
    <property type="entry name" value="Sig_transdc_resp-reg_C-effctor"/>
</dbReference>
<keyword evidence="1" id="KW-0812">Transmembrane</keyword>